<name>A0A177CCR8_9PLEO</name>
<dbReference type="Proteomes" id="UP000077069">
    <property type="component" value="Unassembled WGS sequence"/>
</dbReference>
<reference evidence="1 2" key="1">
    <citation type="submission" date="2016-05" db="EMBL/GenBank/DDBJ databases">
        <title>Comparative analysis of secretome profiles of manganese(II)-oxidizing ascomycete fungi.</title>
        <authorList>
            <consortium name="DOE Joint Genome Institute"/>
            <person name="Zeiner C.A."/>
            <person name="Purvine S.O."/>
            <person name="Zink E.M."/>
            <person name="Wu S."/>
            <person name="Pasa-Tolic L."/>
            <person name="Chaput D.L."/>
            <person name="Haridas S."/>
            <person name="Grigoriev I.V."/>
            <person name="Santelli C.M."/>
            <person name="Hansel C.M."/>
        </authorList>
    </citation>
    <scope>NUCLEOTIDE SEQUENCE [LARGE SCALE GENOMIC DNA]</scope>
    <source>
        <strain evidence="1 2">AP3s5-JAC2a</strain>
    </source>
</reference>
<evidence type="ECO:0000313" key="1">
    <source>
        <dbReference type="EMBL" id="OAG05435.1"/>
    </source>
</evidence>
<dbReference type="AlphaFoldDB" id="A0A177CCR8"/>
<evidence type="ECO:0000313" key="2">
    <source>
        <dbReference type="Proteomes" id="UP000077069"/>
    </source>
</evidence>
<dbReference type="InParanoid" id="A0A177CCR8"/>
<dbReference type="EMBL" id="KV441552">
    <property type="protein sequence ID" value="OAG05435.1"/>
    <property type="molecule type" value="Genomic_DNA"/>
</dbReference>
<accession>A0A177CCR8</accession>
<dbReference type="GeneID" id="28766324"/>
<dbReference type="OrthoDB" id="3800557at2759"/>
<keyword evidence="2" id="KW-1185">Reference proteome</keyword>
<organism evidence="1 2">
    <name type="scientific">Paraphaeosphaeria sporulosa</name>
    <dbReference type="NCBI Taxonomy" id="1460663"/>
    <lineage>
        <taxon>Eukaryota</taxon>
        <taxon>Fungi</taxon>
        <taxon>Dikarya</taxon>
        <taxon>Ascomycota</taxon>
        <taxon>Pezizomycotina</taxon>
        <taxon>Dothideomycetes</taxon>
        <taxon>Pleosporomycetidae</taxon>
        <taxon>Pleosporales</taxon>
        <taxon>Massarineae</taxon>
        <taxon>Didymosphaeriaceae</taxon>
        <taxon>Paraphaeosphaeria</taxon>
    </lineage>
</organism>
<dbReference type="RefSeq" id="XP_018035800.1">
    <property type="nucleotide sequence ID" value="XM_018182838.1"/>
</dbReference>
<sequence>MDSSPLSLPVFVRAITPTPSIARTIRPTPAYARTVTPAPASVPTAVPAPDVDFDVDHLPQHTRPSRIKVKELPDTERQRAETTASHLFTNFDDARIRTALVHIIQVRDESHIRPKRGDRTGWAVLQVEKRQQRETMPTERRADADILSRPPPRLAVSAPVILKDSLVWPVPGSPMGNAWSGEHFWKPEFCESVPASPMWEEGGCAHSDAARQSYYDSVVADVEKCALEVKADTMQGDEQMSGAECDVIAAMTVLEEMKAGFGEDDWPVPGDVLAKTKEFCQEEKKALELSPIRDLADMQESYNWLSFEQSSLQPLTKLDEVRGRLKMIKETKRNSGIEPSERVYHLVYAVQILEEKIRTLKLHDIYADNSDDDMMEYGNFLKSLAEVLPLAEECGSSIASYSSDSELEERRDLKREMSEIGLEKMKAVRMDVLSNGLAKRRDLRKEVSEGGLERRRLRGKAPSTLDLESWASSLKVLDNKKKADGFRDEGLFF</sequence>
<proteinExistence type="predicted"/>
<gene>
    <name evidence="1" type="ORF">CC84DRAFT_1216783</name>
</gene>
<protein>
    <submittedName>
        <fullName evidence="1">Uncharacterized protein</fullName>
    </submittedName>
</protein>